<dbReference type="AlphaFoldDB" id="I0YMN0"/>
<accession>I0YMN0</accession>
<comment type="caution">
    <text evidence="2">The sequence shown here is derived from an EMBL/GenBank/DDBJ whole genome shotgun (WGS) entry which is preliminary data.</text>
</comment>
<dbReference type="EMBL" id="AGSI01000018">
    <property type="protein sequence ID" value="EIE19649.1"/>
    <property type="molecule type" value="Genomic_DNA"/>
</dbReference>
<feature type="region of interest" description="Disordered" evidence="1">
    <location>
        <begin position="164"/>
        <end position="183"/>
    </location>
</feature>
<dbReference type="RefSeq" id="XP_005644193.1">
    <property type="nucleotide sequence ID" value="XM_005644136.1"/>
</dbReference>
<evidence type="ECO:0008006" key="4">
    <source>
        <dbReference type="Google" id="ProtNLM"/>
    </source>
</evidence>
<gene>
    <name evidence="2" type="ORF">COCSUDRAFT_44501</name>
</gene>
<keyword evidence="3" id="KW-1185">Reference proteome</keyword>
<reference evidence="2 3" key="1">
    <citation type="journal article" date="2012" name="Genome Biol.">
        <title>The genome of the polar eukaryotic microalga coccomyxa subellipsoidea reveals traits of cold adaptation.</title>
        <authorList>
            <person name="Blanc G."/>
            <person name="Agarkova I."/>
            <person name="Grimwood J."/>
            <person name="Kuo A."/>
            <person name="Brueggeman A."/>
            <person name="Dunigan D."/>
            <person name="Gurnon J."/>
            <person name="Ladunga I."/>
            <person name="Lindquist E."/>
            <person name="Lucas S."/>
            <person name="Pangilinan J."/>
            <person name="Proschold T."/>
            <person name="Salamov A."/>
            <person name="Schmutz J."/>
            <person name="Weeks D."/>
            <person name="Yamada T."/>
            <person name="Claverie J.M."/>
            <person name="Grigoriev I."/>
            <person name="Van Etten J."/>
            <person name="Lomsadze A."/>
            <person name="Borodovsky M."/>
        </authorList>
    </citation>
    <scope>NUCLEOTIDE SEQUENCE [LARGE SCALE GENOMIC DNA]</scope>
    <source>
        <strain evidence="2 3">C-169</strain>
    </source>
</reference>
<feature type="region of interest" description="Disordered" evidence="1">
    <location>
        <begin position="418"/>
        <end position="437"/>
    </location>
</feature>
<protein>
    <recommendedName>
        <fullName evidence="4">CCHC-type domain-containing protein</fullName>
    </recommendedName>
</protein>
<dbReference type="OrthoDB" id="10512233at2759"/>
<evidence type="ECO:0000313" key="2">
    <source>
        <dbReference type="EMBL" id="EIE19649.1"/>
    </source>
</evidence>
<name>I0YMN0_COCSC</name>
<dbReference type="KEGG" id="csl:COCSUDRAFT_44501"/>
<sequence length="437" mass="47759">MTPPYALSAGEIYACASQNGRKATWRQPPRNEAARAADRATLAFYGRDHPAAVTHFPKESYQVHCAIHDMHCRPHVQWQDMMQEEKRVGKDLENFLTGLSPVSLPAPSAAHQQARAERPLPPPNILSSPIHAGATDTAGTHAVSEGPEHIVGGRTPQLRAVTEAGTAEHTEEPAGRASVSGRKALEAARLAAAARRQRRPEGDRARRAGLEALDARLRRLREEQRVAHLLDALAGTGEGQEWWYAAERRPRRMLEAEPPAEVDWNTKFTGRFADWARPGDSRFVTPHDYAADLRHAERCKAAGVPVVLKREDERLCTCCGSAHHTAKNCPSRVYAKECSEQQATAGKGKRGEEGIAEGPAWAAHMRPELTAVMRSLQQLSGAALGSPGMKPFRHLLGSFSPDALLALGLLTDEAMAADWRDAQPQGPMSEDTEDRDA</sequence>
<organism evidence="2 3">
    <name type="scientific">Coccomyxa subellipsoidea (strain C-169)</name>
    <name type="common">Green microalga</name>
    <dbReference type="NCBI Taxonomy" id="574566"/>
    <lineage>
        <taxon>Eukaryota</taxon>
        <taxon>Viridiplantae</taxon>
        <taxon>Chlorophyta</taxon>
        <taxon>core chlorophytes</taxon>
        <taxon>Trebouxiophyceae</taxon>
        <taxon>Trebouxiophyceae incertae sedis</taxon>
        <taxon>Coccomyxaceae</taxon>
        <taxon>Coccomyxa</taxon>
        <taxon>Coccomyxa subellipsoidea</taxon>
    </lineage>
</organism>
<proteinExistence type="predicted"/>
<evidence type="ECO:0000313" key="3">
    <source>
        <dbReference type="Proteomes" id="UP000007264"/>
    </source>
</evidence>
<dbReference type="GeneID" id="17037621"/>
<dbReference type="Proteomes" id="UP000007264">
    <property type="component" value="Unassembled WGS sequence"/>
</dbReference>
<evidence type="ECO:0000256" key="1">
    <source>
        <dbReference type="SAM" id="MobiDB-lite"/>
    </source>
</evidence>